<dbReference type="PANTHER" id="PTHR37984">
    <property type="entry name" value="PROTEIN CBG26694"/>
    <property type="match status" value="1"/>
</dbReference>
<reference evidence="1 2" key="1">
    <citation type="submission" date="2023-09" db="EMBL/GenBank/DDBJ databases">
        <authorList>
            <person name="Wang M."/>
        </authorList>
    </citation>
    <scope>NUCLEOTIDE SEQUENCE [LARGE SCALE GENOMIC DNA]</scope>
    <source>
        <strain evidence="1">GT-2023</strain>
        <tissue evidence="1">Liver</tissue>
    </source>
</reference>
<proteinExistence type="predicted"/>
<dbReference type="InterPro" id="IPR043128">
    <property type="entry name" value="Rev_trsase/Diguanyl_cyclase"/>
</dbReference>
<evidence type="ECO:0000313" key="1">
    <source>
        <dbReference type="EMBL" id="KAL1268845.1"/>
    </source>
</evidence>
<keyword evidence="2" id="KW-1185">Reference proteome</keyword>
<dbReference type="InterPro" id="IPR050951">
    <property type="entry name" value="Retrovirus_Pol_polyprotein"/>
</dbReference>
<evidence type="ECO:0000313" key="2">
    <source>
        <dbReference type="Proteomes" id="UP001558613"/>
    </source>
</evidence>
<dbReference type="Proteomes" id="UP001558613">
    <property type="component" value="Unassembled WGS sequence"/>
</dbReference>
<dbReference type="InterPro" id="IPR043502">
    <property type="entry name" value="DNA/RNA_pol_sf"/>
</dbReference>
<organism evidence="1 2">
    <name type="scientific">Cirrhinus molitorella</name>
    <name type="common">mud carp</name>
    <dbReference type="NCBI Taxonomy" id="172907"/>
    <lineage>
        <taxon>Eukaryota</taxon>
        <taxon>Metazoa</taxon>
        <taxon>Chordata</taxon>
        <taxon>Craniata</taxon>
        <taxon>Vertebrata</taxon>
        <taxon>Euteleostomi</taxon>
        <taxon>Actinopterygii</taxon>
        <taxon>Neopterygii</taxon>
        <taxon>Teleostei</taxon>
        <taxon>Ostariophysi</taxon>
        <taxon>Cypriniformes</taxon>
        <taxon>Cyprinidae</taxon>
        <taxon>Labeoninae</taxon>
        <taxon>Labeonini</taxon>
        <taxon>Cirrhinus</taxon>
    </lineage>
</organism>
<dbReference type="EMBL" id="JAYMGO010000009">
    <property type="protein sequence ID" value="KAL1268845.1"/>
    <property type="molecule type" value="Genomic_DNA"/>
</dbReference>
<sequence>MEQLGVISRVEEPTEWCAGIVVVPKKSDSGVQPDPAKTAAVQEMPESSNISELRSFLGMVNQLGKFIPHLAEKDKPLRKLLSKKNCWLWGEAQVKAFQDLKKDLSSTPVLALYDPKKPIKLSIELSCTTRRSQSKFSADASSLGLGTVLLQQEETTADTLSRTPLPAVKGNIDEELMDSTNIYVDNIMEQFPASQSFLDNLRELLKLDSVCSSIMKMCQDRWPESGRCTGDEKLYWPERAYLSVHDGLFLKGLCTQDALFPDVLHSGAGTPRAAAEDVSQAPIACVEDSDHA</sequence>
<name>A0ABR3MW67_9TELE</name>
<evidence type="ECO:0008006" key="3">
    <source>
        <dbReference type="Google" id="ProtNLM"/>
    </source>
</evidence>
<protein>
    <recommendedName>
        <fullName evidence="3">Reverse transcriptase/retrotransposon-derived protein RNase H-like domain-containing protein</fullName>
    </recommendedName>
</protein>
<gene>
    <name evidence="1" type="ORF">QQF64_034208</name>
</gene>
<dbReference type="Gene3D" id="3.30.70.270">
    <property type="match status" value="1"/>
</dbReference>
<dbReference type="SUPFAM" id="SSF56672">
    <property type="entry name" value="DNA/RNA polymerases"/>
    <property type="match status" value="1"/>
</dbReference>
<comment type="caution">
    <text evidence="1">The sequence shown here is derived from an EMBL/GenBank/DDBJ whole genome shotgun (WGS) entry which is preliminary data.</text>
</comment>
<dbReference type="PANTHER" id="PTHR37984:SF5">
    <property type="entry name" value="PROTEIN NYNRIN-LIKE"/>
    <property type="match status" value="1"/>
</dbReference>
<accession>A0ABR3MW67</accession>